<evidence type="ECO:0000313" key="3">
    <source>
        <dbReference type="Proteomes" id="UP000030624"/>
    </source>
</evidence>
<dbReference type="STRING" id="565033.GACE_1841"/>
<dbReference type="RefSeq" id="WP_048092864.1">
    <property type="nucleotide sequence ID" value="NZ_CP009552.1"/>
</dbReference>
<gene>
    <name evidence="2" type="ORF">GACE_1841</name>
</gene>
<protein>
    <submittedName>
        <fullName evidence="2">Uncharacterized protein</fullName>
    </submittedName>
</protein>
<dbReference type="HOGENOM" id="CLU_948658_0_0_2"/>
<accession>A0A0A7GIV6</accession>
<feature type="compositionally biased region" description="Polar residues" evidence="1">
    <location>
        <begin position="240"/>
        <end position="250"/>
    </location>
</feature>
<dbReference type="EMBL" id="CP009552">
    <property type="protein sequence ID" value="AIY90867.1"/>
    <property type="molecule type" value="Genomic_DNA"/>
</dbReference>
<name>A0A0A7GIV6_GEOAI</name>
<feature type="region of interest" description="Disordered" evidence="1">
    <location>
        <begin position="121"/>
        <end position="268"/>
    </location>
</feature>
<sequence>MVGIRTFLILVAGILVFVAVVSAQNVPYFPVTVFPENPRDGDTVEAYVSNYEDLAGSARFQWIHNGTVYREVTKDFTSTSISDSFVVFPGSWEVVVYVYDRSDPPKLINYSSVSFDVVNTSPLQTPTPTPEPTATLELTPTPKPTPQPAQTPELEESLTPAPVSTLSGGSTGGGGGVPSGPGQIGTPGPTVTPGHEINGTSPPQQHGTENAEGENVTESRPNVVPPQKAPGTSGEKTPGPSVTENRSTVPGSVGTPGENGTAAGSSRGAETPAFTVIAALLSVLAAVWLRHSG</sequence>
<dbReference type="KEGG" id="gac:GACE_1841"/>
<organism evidence="2 3">
    <name type="scientific">Geoglobus acetivorans</name>
    <dbReference type="NCBI Taxonomy" id="565033"/>
    <lineage>
        <taxon>Archaea</taxon>
        <taxon>Methanobacteriati</taxon>
        <taxon>Methanobacteriota</taxon>
        <taxon>Archaeoglobi</taxon>
        <taxon>Archaeoglobales</taxon>
        <taxon>Archaeoglobaceae</taxon>
        <taxon>Geoglobus</taxon>
    </lineage>
</organism>
<feature type="compositionally biased region" description="Gly residues" evidence="1">
    <location>
        <begin position="169"/>
        <end position="185"/>
    </location>
</feature>
<proteinExistence type="predicted"/>
<dbReference type="GeneID" id="24798418"/>
<dbReference type="Proteomes" id="UP000030624">
    <property type="component" value="Chromosome"/>
</dbReference>
<feature type="compositionally biased region" description="Polar residues" evidence="1">
    <location>
        <begin position="198"/>
        <end position="208"/>
    </location>
</feature>
<evidence type="ECO:0000256" key="1">
    <source>
        <dbReference type="SAM" id="MobiDB-lite"/>
    </source>
</evidence>
<reference evidence="2 3" key="1">
    <citation type="journal article" date="2015" name="Appl. Environ. Microbiol.">
        <title>The Geoglobus acetivorans genome: Fe(III) reduction, acetate utilization, autotrophic growth, and degradation of aromatic compounds in a hyperthermophilic archaeon.</title>
        <authorList>
            <person name="Mardanov A.V."/>
            <person name="Slododkina G.B."/>
            <person name="Slobodkin A.I."/>
            <person name="Beletsky A.V."/>
            <person name="Gavrilov S.N."/>
            <person name="Kublanov I.V."/>
            <person name="Bonch-Osmolovskaya E.A."/>
            <person name="Skryabin K.G."/>
            <person name="Ravin N.V."/>
        </authorList>
    </citation>
    <scope>NUCLEOTIDE SEQUENCE [LARGE SCALE GENOMIC DNA]</scope>
    <source>
        <strain evidence="2 3">SBH6</strain>
    </source>
</reference>
<dbReference type="AlphaFoldDB" id="A0A0A7GIV6"/>
<dbReference type="eggNOG" id="arCOG07581">
    <property type="taxonomic scope" value="Archaea"/>
</dbReference>
<evidence type="ECO:0000313" key="2">
    <source>
        <dbReference type="EMBL" id="AIY90867.1"/>
    </source>
</evidence>